<evidence type="ECO:0000313" key="2">
    <source>
        <dbReference type="Proteomes" id="UP001596456"/>
    </source>
</evidence>
<dbReference type="InterPro" id="IPR036748">
    <property type="entry name" value="MTH938-like_sf"/>
</dbReference>
<dbReference type="InterPro" id="IPR007523">
    <property type="entry name" value="NDUFAF3/AAMDC"/>
</dbReference>
<name>A0ABW2KR88_9PROT</name>
<dbReference type="PANTHER" id="PTHR21192">
    <property type="entry name" value="NUCLEAR PROTEIN E3-3"/>
    <property type="match status" value="1"/>
</dbReference>
<dbReference type="Proteomes" id="UP001596456">
    <property type="component" value="Unassembled WGS sequence"/>
</dbReference>
<dbReference type="SUPFAM" id="SSF64076">
    <property type="entry name" value="MTH938-like"/>
    <property type="match status" value="1"/>
</dbReference>
<proteinExistence type="predicted"/>
<accession>A0ABW2KR88</accession>
<dbReference type="CDD" id="cd00248">
    <property type="entry name" value="Mth938-like"/>
    <property type="match status" value="1"/>
</dbReference>
<organism evidence="1 2">
    <name type="scientific">Rhodocista pekingensis</name>
    <dbReference type="NCBI Taxonomy" id="201185"/>
    <lineage>
        <taxon>Bacteria</taxon>
        <taxon>Pseudomonadati</taxon>
        <taxon>Pseudomonadota</taxon>
        <taxon>Alphaproteobacteria</taxon>
        <taxon>Rhodospirillales</taxon>
        <taxon>Azospirillaceae</taxon>
        <taxon>Rhodocista</taxon>
    </lineage>
</organism>
<evidence type="ECO:0000313" key="1">
    <source>
        <dbReference type="EMBL" id="MFC7331959.1"/>
    </source>
</evidence>
<dbReference type="EMBL" id="JBHTCM010000004">
    <property type="protein sequence ID" value="MFC7331959.1"/>
    <property type="molecule type" value="Genomic_DNA"/>
</dbReference>
<dbReference type="Gene3D" id="3.40.1230.10">
    <property type="entry name" value="MTH938-like"/>
    <property type="match status" value="1"/>
</dbReference>
<sequence length="124" mass="13664">MDITPLIPADRQVIDTYGPGRFRISNTLYETAVLVFPDRTLLWDIRTFDGLDTASFQAVRTAEPPVELLLLGCGPRMQLLPAAVRQDLRRAGIVVEAMDTPAACRTYNVLLAEGRRVAAALLPI</sequence>
<gene>
    <name evidence="1" type="ORF">ACFQPS_02175</name>
</gene>
<comment type="caution">
    <text evidence="1">The sequence shown here is derived from an EMBL/GenBank/DDBJ whole genome shotgun (WGS) entry which is preliminary data.</text>
</comment>
<keyword evidence="2" id="KW-1185">Reference proteome</keyword>
<protein>
    <submittedName>
        <fullName evidence="1">Mth938-like domain-containing protein</fullName>
    </submittedName>
</protein>
<dbReference type="PANTHER" id="PTHR21192:SF2">
    <property type="entry name" value="NADH DEHYDROGENASE [UBIQUINONE] 1 ALPHA SUBCOMPLEX ASSEMBLY FACTOR 3"/>
    <property type="match status" value="1"/>
</dbReference>
<dbReference type="RefSeq" id="WP_377356062.1">
    <property type="nucleotide sequence ID" value="NZ_JBHTCM010000004.1"/>
</dbReference>
<reference evidence="2" key="1">
    <citation type="journal article" date="2019" name="Int. J. Syst. Evol. Microbiol.">
        <title>The Global Catalogue of Microorganisms (GCM) 10K type strain sequencing project: providing services to taxonomists for standard genome sequencing and annotation.</title>
        <authorList>
            <consortium name="The Broad Institute Genomics Platform"/>
            <consortium name="The Broad Institute Genome Sequencing Center for Infectious Disease"/>
            <person name="Wu L."/>
            <person name="Ma J."/>
        </authorList>
    </citation>
    <scope>NUCLEOTIDE SEQUENCE [LARGE SCALE GENOMIC DNA]</scope>
    <source>
        <strain evidence="2">CGMCC 1.16275</strain>
    </source>
</reference>
<dbReference type="Pfam" id="PF04430">
    <property type="entry name" value="DUF498"/>
    <property type="match status" value="1"/>
</dbReference>